<dbReference type="STRING" id="1121420.SAMN02746098_04200"/>
<name>A0A1M6BPW4_9FIRM</name>
<organism evidence="1 2">
    <name type="scientific">Desulfosporosinus lacus DSM 15449</name>
    <dbReference type="NCBI Taxonomy" id="1121420"/>
    <lineage>
        <taxon>Bacteria</taxon>
        <taxon>Bacillati</taxon>
        <taxon>Bacillota</taxon>
        <taxon>Clostridia</taxon>
        <taxon>Eubacteriales</taxon>
        <taxon>Desulfitobacteriaceae</taxon>
        <taxon>Desulfosporosinus</taxon>
    </lineage>
</organism>
<reference evidence="2" key="1">
    <citation type="submission" date="2016-11" db="EMBL/GenBank/DDBJ databases">
        <authorList>
            <person name="Varghese N."/>
            <person name="Submissions S."/>
        </authorList>
    </citation>
    <scope>NUCLEOTIDE SEQUENCE [LARGE SCALE GENOMIC DNA]</scope>
    <source>
        <strain evidence="2">DSM 15449</strain>
    </source>
</reference>
<dbReference type="PANTHER" id="PTHR35145">
    <property type="entry name" value="CYTOPLASMIC PROTEIN-RELATED"/>
    <property type="match status" value="1"/>
</dbReference>
<protein>
    <submittedName>
        <fullName evidence="1">Predicted DNA-binding protein, MmcQ/YjbR family</fullName>
    </submittedName>
</protein>
<dbReference type="OrthoDB" id="9789813at2"/>
<dbReference type="AlphaFoldDB" id="A0A1M6BPW4"/>
<proteinExistence type="predicted"/>
<gene>
    <name evidence="1" type="ORF">SAMN02746098_04200</name>
</gene>
<dbReference type="EMBL" id="FQXJ01000019">
    <property type="protein sequence ID" value="SHI50598.1"/>
    <property type="molecule type" value="Genomic_DNA"/>
</dbReference>
<dbReference type="InterPro" id="IPR058532">
    <property type="entry name" value="YjbR/MT2646/Rv2570-like"/>
</dbReference>
<dbReference type="RefSeq" id="WP_073031892.1">
    <property type="nucleotide sequence ID" value="NZ_FQXJ01000019.1"/>
</dbReference>
<evidence type="ECO:0000313" key="1">
    <source>
        <dbReference type="EMBL" id="SHI50598.1"/>
    </source>
</evidence>
<evidence type="ECO:0000313" key="2">
    <source>
        <dbReference type="Proteomes" id="UP000183954"/>
    </source>
</evidence>
<dbReference type="Proteomes" id="UP000183954">
    <property type="component" value="Unassembled WGS sequence"/>
</dbReference>
<dbReference type="Pfam" id="PF04237">
    <property type="entry name" value="YjbR"/>
    <property type="match status" value="1"/>
</dbReference>
<dbReference type="GO" id="GO:0003677">
    <property type="term" value="F:DNA binding"/>
    <property type="evidence" value="ECO:0007669"/>
    <property type="project" value="UniProtKB-KW"/>
</dbReference>
<accession>A0A1M6BPW4</accession>
<dbReference type="PANTHER" id="PTHR35145:SF1">
    <property type="entry name" value="CYTOPLASMIC PROTEIN"/>
    <property type="match status" value="1"/>
</dbReference>
<keyword evidence="2" id="KW-1185">Reference proteome</keyword>
<sequence length="124" mass="14543">MNYEWLDEYCLSKKGSQKDFKVEWDATRYLIGGKMFAMQGGDKDKKAIITLKCDPLFTRSLRENYQHIVAGYYMNKEHWNSLYLDGDVPDDIVKQMIDMSYELVVGKLSKKAQKEIREEKLSLS</sequence>
<dbReference type="SUPFAM" id="SSF142906">
    <property type="entry name" value="YjbR-like"/>
    <property type="match status" value="1"/>
</dbReference>
<dbReference type="Gene3D" id="3.90.1150.30">
    <property type="match status" value="1"/>
</dbReference>
<keyword evidence="1" id="KW-0238">DNA-binding</keyword>
<dbReference type="InterPro" id="IPR007351">
    <property type="entry name" value="YjbR"/>
</dbReference>
<dbReference type="InterPro" id="IPR038056">
    <property type="entry name" value="YjbR-like_sf"/>
</dbReference>